<dbReference type="GO" id="GO:0006221">
    <property type="term" value="P:pyrimidine nucleotide biosynthetic process"/>
    <property type="evidence" value="ECO:0007669"/>
    <property type="project" value="UniProtKB-KW"/>
</dbReference>
<keyword evidence="7" id="KW-0862">Zinc</keyword>
<dbReference type="PANTHER" id="PTHR43137:SF1">
    <property type="entry name" value="DIHYDROOROTASE"/>
    <property type="match status" value="1"/>
</dbReference>
<dbReference type="AlphaFoldDB" id="A0AAN6ISN5"/>
<evidence type="ECO:0000256" key="7">
    <source>
        <dbReference type="ARBA" id="ARBA00022833"/>
    </source>
</evidence>
<dbReference type="PANTHER" id="PTHR43137">
    <property type="entry name" value="DIHYDROOROTASE"/>
    <property type="match status" value="1"/>
</dbReference>
<dbReference type="EMBL" id="JAJGCB010000015">
    <property type="protein sequence ID" value="KAJ8989190.1"/>
    <property type="molecule type" value="Genomic_DNA"/>
</dbReference>
<evidence type="ECO:0000256" key="2">
    <source>
        <dbReference type="ARBA" id="ARBA00004880"/>
    </source>
</evidence>
<dbReference type="PIRSF" id="PIRSF001237">
    <property type="entry name" value="DHOdimr"/>
    <property type="match status" value="1"/>
</dbReference>
<comment type="similarity">
    <text evidence="3">Belongs to the metallo-dependent hydrolases superfamily. DHOase family. Class II DHOase subfamily.</text>
</comment>
<dbReference type="InterPro" id="IPR004721">
    <property type="entry name" value="DHOdimr"/>
</dbReference>
<feature type="domain" description="Amidohydrolase-related" evidence="9">
    <location>
        <begin position="10"/>
        <end position="254"/>
    </location>
</feature>
<dbReference type="GO" id="GO:0005737">
    <property type="term" value="C:cytoplasm"/>
    <property type="evidence" value="ECO:0007669"/>
    <property type="project" value="TreeGrafter"/>
</dbReference>
<protein>
    <recommendedName>
        <fullName evidence="4">dihydroorotase</fullName>
        <ecNumber evidence="4">3.5.2.3</ecNumber>
    </recommendedName>
</protein>
<comment type="cofactor">
    <cofactor evidence="1">
        <name>Zn(2+)</name>
        <dbReference type="ChEBI" id="CHEBI:29105"/>
    </cofactor>
</comment>
<dbReference type="Proteomes" id="UP001161757">
    <property type="component" value="Unassembled WGS sequence"/>
</dbReference>
<evidence type="ECO:0000256" key="8">
    <source>
        <dbReference type="ARBA" id="ARBA00022975"/>
    </source>
</evidence>
<dbReference type="InterPro" id="IPR006680">
    <property type="entry name" value="Amidohydro-rel"/>
</dbReference>
<dbReference type="GO" id="GO:0006207">
    <property type="term" value="P:'de novo' pyrimidine nucleobase biosynthetic process"/>
    <property type="evidence" value="ECO:0007669"/>
    <property type="project" value="TreeGrafter"/>
</dbReference>
<dbReference type="InterPro" id="IPR002195">
    <property type="entry name" value="Dihydroorotase_CS"/>
</dbReference>
<sequence>MCPHRLFDGFVLPASADMHVHLREGAMLEAVAPTIRRGGVDTVFVMPNLVPPITTVEHALQYKAEIAKHTNANLLMSLYLHPSITPDTIRQAKRAGIHGVKSYPAGVTTNSASGVVNYEQFYPVFKAMEEEDLVLNLHGESPPAEDITVLNAEEAFLPTLLDLHSRFPKLRIVLEHCTTAAAVEAVKKCGPNVVGTITAHHLFLIIDDWAGDPINFCKPVAKLPSDRVALLKAATSGNPKFFLGTDSAPHPLRAKKGGLGVHDAGKCAAGVFTQPYTTQLVLEAFEDAVAKGVVEPVQLSKFVVEGFLGVFGRQFYRVDASTEKIKITARDEKVMSRLTVGGGAGSDSANADVVVPFRRDTPIYSLEWIS</sequence>
<comment type="pathway">
    <text evidence="2">Pyrimidine metabolism; UMP biosynthesis via de novo pathway; (S)-dihydroorotate from bicarbonate: step 3/3.</text>
</comment>
<evidence type="ECO:0000256" key="6">
    <source>
        <dbReference type="ARBA" id="ARBA00022801"/>
    </source>
</evidence>
<comment type="caution">
    <text evidence="10">The sequence shown here is derived from an EMBL/GenBank/DDBJ whole genome shotgun (WGS) entry which is preliminary data.</text>
</comment>
<accession>A0AAN6ISN5</accession>
<keyword evidence="8" id="KW-0665">Pyrimidine biosynthesis</keyword>
<dbReference type="SUPFAM" id="SSF51556">
    <property type="entry name" value="Metallo-dependent hydrolases"/>
    <property type="match status" value="1"/>
</dbReference>
<evidence type="ECO:0000256" key="3">
    <source>
        <dbReference type="ARBA" id="ARBA00005631"/>
    </source>
</evidence>
<dbReference type="FunFam" id="3.20.20.140:FF:000041">
    <property type="entry name" value="Dihydroorotase, variant"/>
    <property type="match status" value="1"/>
</dbReference>
<dbReference type="PROSITE" id="PS00483">
    <property type="entry name" value="DIHYDROOROTASE_2"/>
    <property type="match status" value="1"/>
</dbReference>
<organism evidence="10 11">
    <name type="scientific">Exophiala dermatitidis</name>
    <name type="common">Black yeast-like fungus</name>
    <name type="synonym">Wangiella dermatitidis</name>
    <dbReference type="NCBI Taxonomy" id="5970"/>
    <lineage>
        <taxon>Eukaryota</taxon>
        <taxon>Fungi</taxon>
        <taxon>Dikarya</taxon>
        <taxon>Ascomycota</taxon>
        <taxon>Pezizomycotina</taxon>
        <taxon>Eurotiomycetes</taxon>
        <taxon>Chaetothyriomycetidae</taxon>
        <taxon>Chaetothyriales</taxon>
        <taxon>Herpotrichiellaceae</taxon>
        <taxon>Exophiala</taxon>
    </lineage>
</organism>
<dbReference type="GO" id="GO:0046872">
    <property type="term" value="F:metal ion binding"/>
    <property type="evidence" value="ECO:0007669"/>
    <property type="project" value="UniProtKB-KW"/>
</dbReference>
<evidence type="ECO:0000313" key="11">
    <source>
        <dbReference type="Proteomes" id="UP001161757"/>
    </source>
</evidence>
<dbReference type="PROSITE" id="PS00482">
    <property type="entry name" value="DIHYDROOROTASE_1"/>
    <property type="match status" value="1"/>
</dbReference>
<dbReference type="HAMAP" id="MF_00219">
    <property type="entry name" value="PyrC_classII"/>
    <property type="match status" value="1"/>
</dbReference>
<keyword evidence="6 10" id="KW-0378">Hydrolase</keyword>
<evidence type="ECO:0000313" key="10">
    <source>
        <dbReference type="EMBL" id="KAJ8989190.1"/>
    </source>
</evidence>
<reference evidence="10" key="1">
    <citation type="submission" date="2023-01" db="EMBL/GenBank/DDBJ databases">
        <title>Exophiala dermititidis isolated from Cystic Fibrosis Patient.</title>
        <authorList>
            <person name="Kurbessoian T."/>
            <person name="Crocker A."/>
            <person name="Murante D."/>
            <person name="Hogan D.A."/>
            <person name="Stajich J.E."/>
        </authorList>
    </citation>
    <scope>NUCLEOTIDE SEQUENCE</scope>
    <source>
        <strain evidence="10">Ex8</strain>
    </source>
</reference>
<dbReference type="NCBIfam" id="TIGR00856">
    <property type="entry name" value="pyrC_dimer"/>
    <property type="match status" value="1"/>
</dbReference>
<keyword evidence="5" id="KW-0479">Metal-binding</keyword>
<dbReference type="GO" id="GO:0004151">
    <property type="term" value="F:dihydroorotase activity"/>
    <property type="evidence" value="ECO:0007669"/>
    <property type="project" value="UniProtKB-EC"/>
</dbReference>
<dbReference type="EC" id="3.5.2.3" evidence="4"/>
<dbReference type="InterPro" id="IPR032466">
    <property type="entry name" value="Metal_Hydrolase"/>
</dbReference>
<name>A0AAN6ISN5_EXODE</name>
<evidence type="ECO:0000256" key="1">
    <source>
        <dbReference type="ARBA" id="ARBA00001947"/>
    </source>
</evidence>
<evidence type="ECO:0000256" key="5">
    <source>
        <dbReference type="ARBA" id="ARBA00022723"/>
    </source>
</evidence>
<evidence type="ECO:0000259" key="9">
    <source>
        <dbReference type="Pfam" id="PF01979"/>
    </source>
</evidence>
<dbReference type="Gene3D" id="3.20.20.140">
    <property type="entry name" value="Metal-dependent hydrolases"/>
    <property type="match status" value="1"/>
</dbReference>
<dbReference type="Pfam" id="PF01979">
    <property type="entry name" value="Amidohydro_1"/>
    <property type="match status" value="1"/>
</dbReference>
<evidence type="ECO:0000256" key="4">
    <source>
        <dbReference type="ARBA" id="ARBA00012860"/>
    </source>
</evidence>
<proteinExistence type="inferred from homology"/>
<gene>
    <name evidence="10" type="primary">URA4</name>
    <name evidence="10" type="ORF">HRR80_006916</name>
</gene>